<evidence type="ECO:0000256" key="5">
    <source>
        <dbReference type="PIRSR" id="PIRSR006386-1"/>
    </source>
</evidence>
<dbReference type="InterPro" id="IPR036249">
    <property type="entry name" value="Thioredoxin-like_sf"/>
</dbReference>
<dbReference type="InterPro" id="IPR051924">
    <property type="entry name" value="GST_Kappa/NadH"/>
</dbReference>
<dbReference type="InterPro" id="IPR014440">
    <property type="entry name" value="HCCAis_GSTk"/>
</dbReference>
<name>A0A9P6J9V8_MORAP</name>
<reference evidence="7" key="1">
    <citation type="journal article" date="2020" name="Fungal Divers.">
        <title>Resolving the Mortierellaceae phylogeny through synthesis of multi-gene phylogenetics and phylogenomics.</title>
        <authorList>
            <person name="Vandepol N."/>
            <person name="Liber J."/>
            <person name="Desiro A."/>
            <person name="Na H."/>
            <person name="Kennedy M."/>
            <person name="Barry K."/>
            <person name="Grigoriev I.V."/>
            <person name="Miller A.N."/>
            <person name="O'Donnell K."/>
            <person name="Stajich J.E."/>
            <person name="Bonito G."/>
        </authorList>
    </citation>
    <scope>NUCLEOTIDE SEQUENCE</scope>
    <source>
        <strain evidence="7">CK1249</strain>
    </source>
</reference>
<dbReference type="Pfam" id="PF01323">
    <property type="entry name" value="DSBA"/>
    <property type="match status" value="1"/>
</dbReference>
<dbReference type="InterPro" id="IPR001853">
    <property type="entry name" value="DSBA-like_thioredoxin_dom"/>
</dbReference>
<dbReference type="EMBL" id="JAAAHY010000242">
    <property type="protein sequence ID" value="KAF9965567.1"/>
    <property type="molecule type" value="Genomic_DNA"/>
</dbReference>
<dbReference type="GO" id="GO:0005777">
    <property type="term" value="C:peroxisome"/>
    <property type="evidence" value="ECO:0007669"/>
    <property type="project" value="TreeGrafter"/>
</dbReference>
<dbReference type="SUPFAM" id="SSF52833">
    <property type="entry name" value="Thioredoxin-like"/>
    <property type="match status" value="1"/>
</dbReference>
<dbReference type="FunFam" id="3.40.30.10:FF:000096">
    <property type="entry name" value="Glutathione S-transferase kappa"/>
    <property type="match status" value="1"/>
</dbReference>
<comment type="catalytic activity">
    <reaction evidence="3 4">
        <text>RX + glutathione = an S-substituted glutathione + a halide anion + H(+)</text>
        <dbReference type="Rhea" id="RHEA:16437"/>
        <dbReference type="ChEBI" id="CHEBI:15378"/>
        <dbReference type="ChEBI" id="CHEBI:16042"/>
        <dbReference type="ChEBI" id="CHEBI:17792"/>
        <dbReference type="ChEBI" id="CHEBI:57925"/>
        <dbReference type="ChEBI" id="CHEBI:90779"/>
        <dbReference type="EC" id="2.5.1.18"/>
    </reaction>
</comment>
<organism evidence="7 8">
    <name type="scientific">Mortierella alpina</name>
    <name type="common">Oleaginous fungus</name>
    <name type="synonym">Mortierella renispora</name>
    <dbReference type="NCBI Taxonomy" id="64518"/>
    <lineage>
        <taxon>Eukaryota</taxon>
        <taxon>Fungi</taxon>
        <taxon>Fungi incertae sedis</taxon>
        <taxon>Mucoromycota</taxon>
        <taxon>Mortierellomycotina</taxon>
        <taxon>Mortierellomycetes</taxon>
        <taxon>Mortierellales</taxon>
        <taxon>Mortierellaceae</taxon>
        <taxon>Mortierella</taxon>
    </lineage>
</organism>
<comment type="caution">
    <text evidence="7">The sequence shown here is derived from an EMBL/GenBank/DDBJ whole genome shotgun (WGS) entry which is preliminary data.</text>
</comment>
<evidence type="ECO:0000313" key="8">
    <source>
        <dbReference type="Proteomes" id="UP000738359"/>
    </source>
</evidence>
<accession>A0A9P6J9V8</accession>
<feature type="active site" description="Nucleophile" evidence="5">
    <location>
        <position position="15"/>
    </location>
</feature>
<dbReference type="PANTHER" id="PTHR42943:SF2">
    <property type="entry name" value="GLUTATHIONE S-TRANSFERASE KAPPA 1"/>
    <property type="match status" value="1"/>
</dbReference>
<dbReference type="Proteomes" id="UP000738359">
    <property type="component" value="Unassembled WGS sequence"/>
</dbReference>
<sequence>MAPQASIICYYDVVSPYSYFAVTLLNRYRSQWKTVDIVLRPVFLPGILSGAKNQPPATVAAKLPYMVADLQRISTCAGIPYTFPSVFPVMSIPAMRLLVAIQKHESEDRYVQCVAKEAYWFNNQNISQKEVLIAAVTPVLGSEAKAEQYYEMTSDKDVKQELIDNTNQAIEAGAFGAPTFIVTTAGSDEPHMFFGSDRFETMASILNVPYPGLAPKNASKL</sequence>
<proteinExistence type="inferred from homology"/>
<evidence type="ECO:0000256" key="1">
    <source>
        <dbReference type="ARBA" id="ARBA00006494"/>
    </source>
</evidence>
<protein>
    <recommendedName>
        <fullName evidence="4">Glutathione S-transferase kappa</fullName>
        <ecNumber evidence="4">2.5.1.18</ecNumber>
    </recommendedName>
</protein>
<dbReference type="GO" id="GO:0004364">
    <property type="term" value="F:glutathione transferase activity"/>
    <property type="evidence" value="ECO:0007669"/>
    <property type="project" value="UniProtKB-UniRule"/>
</dbReference>
<dbReference type="GO" id="GO:0006749">
    <property type="term" value="P:glutathione metabolic process"/>
    <property type="evidence" value="ECO:0007669"/>
    <property type="project" value="TreeGrafter"/>
</dbReference>
<dbReference type="AlphaFoldDB" id="A0A9P6J9V8"/>
<evidence type="ECO:0000256" key="2">
    <source>
        <dbReference type="ARBA" id="ARBA00022679"/>
    </source>
</evidence>
<dbReference type="GO" id="GO:0004602">
    <property type="term" value="F:glutathione peroxidase activity"/>
    <property type="evidence" value="ECO:0007669"/>
    <property type="project" value="TreeGrafter"/>
</dbReference>
<evidence type="ECO:0000259" key="6">
    <source>
        <dbReference type="Pfam" id="PF01323"/>
    </source>
</evidence>
<evidence type="ECO:0000256" key="4">
    <source>
        <dbReference type="PIRNR" id="PIRNR006386"/>
    </source>
</evidence>
<comment type="similarity">
    <text evidence="1 4">Belongs to the GST superfamily. Kappa family.</text>
</comment>
<dbReference type="PIRSF" id="PIRSF006386">
    <property type="entry name" value="HCCAis_GSTk"/>
    <property type="match status" value="1"/>
</dbReference>
<keyword evidence="8" id="KW-1185">Reference proteome</keyword>
<dbReference type="Gene3D" id="3.40.30.10">
    <property type="entry name" value="Glutaredoxin"/>
    <property type="match status" value="1"/>
</dbReference>
<dbReference type="EC" id="2.5.1.18" evidence="4"/>
<evidence type="ECO:0000313" key="7">
    <source>
        <dbReference type="EMBL" id="KAF9965567.1"/>
    </source>
</evidence>
<dbReference type="OrthoDB" id="4664297at2759"/>
<dbReference type="PANTHER" id="PTHR42943">
    <property type="entry name" value="GLUTATHIONE S-TRANSFERASE KAPPA"/>
    <property type="match status" value="1"/>
</dbReference>
<dbReference type="GO" id="GO:0005739">
    <property type="term" value="C:mitochondrion"/>
    <property type="evidence" value="ECO:0007669"/>
    <property type="project" value="TreeGrafter"/>
</dbReference>
<evidence type="ECO:0000256" key="3">
    <source>
        <dbReference type="ARBA" id="ARBA00047960"/>
    </source>
</evidence>
<feature type="domain" description="DSBA-like thioredoxin" evidence="6">
    <location>
        <begin position="7"/>
        <end position="206"/>
    </location>
</feature>
<gene>
    <name evidence="7" type="primary">GSTK1_1</name>
    <name evidence="7" type="ORF">BGZ70_004587</name>
</gene>
<keyword evidence="2 4" id="KW-0808">Transferase</keyword>